<protein>
    <submittedName>
        <fullName evidence="1">Uncharacterized protein</fullName>
    </submittedName>
</protein>
<dbReference type="AlphaFoldDB" id="A0A382AS89"/>
<accession>A0A382AS89</accession>
<dbReference type="EMBL" id="UINC01026598">
    <property type="protein sequence ID" value="SVB04328.1"/>
    <property type="molecule type" value="Genomic_DNA"/>
</dbReference>
<gene>
    <name evidence="1" type="ORF">METZ01_LOCUS157182</name>
</gene>
<name>A0A382AS89_9ZZZZ</name>
<evidence type="ECO:0000313" key="1">
    <source>
        <dbReference type="EMBL" id="SVB04328.1"/>
    </source>
</evidence>
<proteinExistence type="predicted"/>
<organism evidence="1">
    <name type="scientific">marine metagenome</name>
    <dbReference type="NCBI Taxonomy" id="408172"/>
    <lineage>
        <taxon>unclassified sequences</taxon>
        <taxon>metagenomes</taxon>
        <taxon>ecological metagenomes</taxon>
    </lineage>
</organism>
<reference evidence="1" key="1">
    <citation type="submission" date="2018-05" db="EMBL/GenBank/DDBJ databases">
        <authorList>
            <person name="Lanie J.A."/>
            <person name="Ng W.-L."/>
            <person name="Kazmierczak K.M."/>
            <person name="Andrzejewski T.M."/>
            <person name="Davidsen T.M."/>
            <person name="Wayne K.J."/>
            <person name="Tettelin H."/>
            <person name="Glass J.I."/>
            <person name="Rusch D."/>
            <person name="Podicherti R."/>
            <person name="Tsui H.-C.T."/>
            <person name="Winkler M.E."/>
        </authorList>
    </citation>
    <scope>NUCLEOTIDE SEQUENCE</scope>
</reference>
<sequence>MILPDRHTHISMQPRGTTDIIGLPHAPGFGWRCSIQLSDWPSLDSTSEIAFLVTSDQIIDMTLLGWMYDPILT</sequence>